<name>A0A0D2KS15_9CHLO</name>
<proteinExistence type="predicted"/>
<dbReference type="EMBL" id="KK102207">
    <property type="protein sequence ID" value="KIY98373.1"/>
    <property type="molecule type" value="Genomic_DNA"/>
</dbReference>
<dbReference type="RefSeq" id="XP_013897393.1">
    <property type="nucleotide sequence ID" value="XM_014041939.1"/>
</dbReference>
<dbReference type="AlphaFoldDB" id="A0A0D2KS15"/>
<gene>
    <name evidence="1" type="ORF">MNEG_9588</name>
</gene>
<reference evidence="1 2" key="1">
    <citation type="journal article" date="2013" name="BMC Genomics">
        <title>Reconstruction of the lipid metabolism for the microalga Monoraphidium neglectum from its genome sequence reveals characteristics suitable for biofuel production.</title>
        <authorList>
            <person name="Bogen C."/>
            <person name="Al-Dilaimi A."/>
            <person name="Albersmeier A."/>
            <person name="Wichmann J."/>
            <person name="Grundmann M."/>
            <person name="Rupp O."/>
            <person name="Lauersen K.J."/>
            <person name="Blifernez-Klassen O."/>
            <person name="Kalinowski J."/>
            <person name="Goesmann A."/>
            <person name="Mussgnug J.H."/>
            <person name="Kruse O."/>
        </authorList>
    </citation>
    <scope>NUCLEOTIDE SEQUENCE [LARGE SCALE GENOMIC DNA]</scope>
    <source>
        <strain evidence="1 2">SAG 48.87</strain>
    </source>
</reference>
<dbReference type="STRING" id="145388.A0A0D2KS15"/>
<protein>
    <submittedName>
        <fullName evidence="1">Uncharacterized protein</fullName>
    </submittedName>
</protein>
<organism evidence="1 2">
    <name type="scientific">Monoraphidium neglectum</name>
    <dbReference type="NCBI Taxonomy" id="145388"/>
    <lineage>
        <taxon>Eukaryota</taxon>
        <taxon>Viridiplantae</taxon>
        <taxon>Chlorophyta</taxon>
        <taxon>core chlorophytes</taxon>
        <taxon>Chlorophyceae</taxon>
        <taxon>CS clade</taxon>
        <taxon>Sphaeropleales</taxon>
        <taxon>Selenastraceae</taxon>
        <taxon>Monoraphidium</taxon>
    </lineage>
</organism>
<dbReference type="KEGG" id="mng:MNEG_9588"/>
<dbReference type="GeneID" id="25742463"/>
<sequence>MAKGKCATGKISNPAALFAAASIGSTYTSLRLSPASSLKQGRRKVTATVTYASGVTVRATCDFDVDDEEAPTISLVTKSVGGACAWPRPGKAAACFLPKELVKVTDNCRPLPAPVFVGCEVTSNGAASDCYREAGKVCIKYPAANAAEPRVARVTFVAEDGTGNASPETPVILTAYGAKPGSAALGCRPK</sequence>
<evidence type="ECO:0000313" key="2">
    <source>
        <dbReference type="Proteomes" id="UP000054498"/>
    </source>
</evidence>
<dbReference type="Proteomes" id="UP000054498">
    <property type="component" value="Unassembled WGS sequence"/>
</dbReference>
<keyword evidence="2" id="KW-1185">Reference proteome</keyword>
<accession>A0A0D2KS15</accession>
<evidence type="ECO:0000313" key="1">
    <source>
        <dbReference type="EMBL" id="KIY98373.1"/>
    </source>
</evidence>